<dbReference type="AlphaFoldDB" id="A0A8J2VNJ1"/>
<reference evidence="16" key="2">
    <citation type="submission" date="2020-09" db="EMBL/GenBank/DDBJ databases">
        <authorList>
            <person name="Sun Q."/>
            <person name="Sedlacek I."/>
        </authorList>
    </citation>
    <scope>NUCLEOTIDE SEQUENCE</scope>
    <source>
        <strain evidence="16">CCM 7684</strain>
    </source>
</reference>
<dbReference type="InterPro" id="IPR002146">
    <property type="entry name" value="ATP_synth_b/b'su_bac/chlpt"/>
</dbReference>
<dbReference type="EMBL" id="BMCP01000001">
    <property type="protein sequence ID" value="GGE34842.1"/>
    <property type="molecule type" value="Genomic_DNA"/>
</dbReference>
<dbReference type="Proteomes" id="UP000602745">
    <property type="component" value="Unassembled WGS sequence"/>
</dbReference>
<evidence type="ECO:0000256" key="15">
    <source>
        <dbReference type="SAM" id="Coils"/>
    </source>
</evidence>
<keyword evidence="2 13" id="KW-0813">Transport</keyword>
<comment type="function">
    <text evidence="11">Component of the F(0) channel, it forms part of the peripheral stalk, linking F(1) to F(0). The b'-subunit is a diverged and duplicated form of b found in plants and photosynthetic bacteria.</text>
</comment>
<dbReference type="GO" id="GO:0012505">
    <property type="term" value="C:endomembrane system"/>
    <property type="evidence" value="ECO:0007669"/>
    <property type="project" value="UniProtKB-SubCell"/>
</dbReference>
<dbReference type="GO" id="GO:0046933">
    <property type="term" value="F:proton-transporting ATP synthase activity, rotational mechanism"/>
    <property type="evidence" value="ECO:0007669"/>
    <property type="project" value="UniProtKB-UniRule"/>
</dbReference>
<evidence type="ECO:0000313" key="16">
    <source>
        <dbReference type="EMBL" id="GGE34842.1"/>
    </source>
</evidence>
<keyword evidence="7 13" id="KW-0406">Ion transport</keyword>
<comment type="subunit">
    <text evidence="13">F-type ATPases have 2 components, F(1) - the catalytic core - and F(0) - the membrane proton channel. F(1) has five subunits: alpha(3), beta(3), gamma(1), delta(1), epsilon(1). F(0) has three main subunits: a(1), b(2) and c(10-14). The alpha and beta chains form an alternating ring which encloses part of the gamma chain. F(1) is attached to F(0) by a central stalk formed by the gamma and epsilon chains, while a peripheral stalk is formed by the delta and b chains.</text>
</comment>
<evidence type="ECO:0000256" key="10">
    <source>
        <dbReference type="ARBA" id="ARBA00025198"/>
    </source>
</evidence>
<comment type="caution">
    <text evidence="16">The sequence shown here is derived from an EMBL/GenBank/DDBJ whole genome shotgun (WGS) entry which is preliminary data.</text>
</comment>
<keyword evidence="4 13" id="KW-0812">Transmembrane</keyword>
<organism evidence="16 17">
    <name type="scientific">Agaricicola taiwanensis</name>
    <dbReference type="NCBI Taxonomy" id="591372"/>
    <lineage>
        <taxon>Bacteria</taxon>
        <taxon>Pseudomonadati</taxon>
        <taxon>Pseudomonadota</taxon>
        <taxon>Alphaproteobacteria</taxon>
        <taxon>Rhodobacterales</taxon>
        <taxon>Paracoccaceae</taxon>
        <taxon>Agaricicola</taxon>
    </lineage>
</organism>
<name>A0A8J2VNJ1_9RHOB</name>
<evidence type="ECO:0000256" key="6">
    <source>
        <dbReference type="ARBA" id="ARBA00022989"/>
    </source>
</evidence>
<keyword evidence="5 13" id="KW-0375">Hydrogen ion transport</keyword>
<dbReference type="GO" id="GO:0045259">
    <property type="term" value="C:proton-transporting ATP synthase complex"/>
    <property type="evidence" value="ECO:0007669"/>
    <property type="project" value="UniProtKB-KW"/>
</dbReference>
<evidence type="ECO:0000256" key="1">
    <source>
        <dbReference type="ARBA" id="ARBA00005513"/>
    </source>
</evidence>
<dbReference type="PANTHER" id="PTHR33445:SF1">
    <property type="entry name" value="ATP SYNTHASE SUBUNIT B"/>
    <property type="match status" value="1"/>
</dbReference>
<keyword evidence="9 13" id="KW-0066">ATP synthesis</keyword>
<evidence type="ECO:0000256" key="5">
    <source>
        <dbReference type="ARBA" id="ARBA00022781"/>
    </source>
</evidence>
<keyword evidence="8 13" id="KW-0472">Membrane</keyword>
<evidence type="ECO:0000256" key="2">
    <source>
        <dbReference type="ARBA" id="ARBA00022448"/>
    </source>
</evidence>
<accession>A0A8J2VNJ1</accession>
<keyword evidence="17" id="KW-1185">Reference proteome</keyword>
<keyword evidence="6 13" id="KW-1133">Transmembrane helix</keyword>
<dbReference type="PANTHER" id="PTHR33445">
    <property type="entry name" value="ATP SYNTHASE SUBUNIT B', CHLOROPLASTIC"/>
    <property type="match status" value="1"/>
</dbReference>
<evidence type="ECO:0000256" key="7">
    <source>
        <dbReference type="ARBA" id="ARBA00023065"/>
    </source>
</evidence>
<gene>
    <name evidence="16" type="primary">atpF1</name>
    <name evidence="13" type="synonym">atpF</name>
    <name evidence="16" type="ORF">GCM10007276_10410</name>
</gene>
<keyword evidence="3 13" id="KW-0138">CF(0)</keyword>
<evidence type="ECO:0000256" key="3">
    <source>
        <dbReference type="ARBA" id="ARBA00022547"/>
    </source>
</evidence>
<evidence type="ECO:0000256" key="12">
    <source>
        <dbReference type="ARBA" id="ARBA00037847"/>
    </source>
</evidence>
<dbReference type="CDD" id="cd06503">
    <property type="entry name" value="ATP-synt_Fo_b"/>
    <property type="match status" value="1"/>
</dbReference>
<comment type="function">
    <text evidence="10 13">F(1)F(0) ATP synthase produces ATP from ADP in the presence of a proton or sodium gradient. F-type ATPases consist of two structural domains, F(1) containing the extramembraneous catalytic core and F(0) containing the membrane proton channel, linked together by a central stalk and a peripheral stalk. During catalysis, ATP synthesis in the catalytic domain of F(1) is coupled via a rotary mechanism of the central stalk subunits to proton translocation.</text>
</comment>
<dbReference type="Pfam" id="PF00430">
    <property type="entry name" value="ATP-synt_B"/>
    <property type="match status" value="1"/>
</dbReference>
<comment type="subcellular location">
    <subcellularLocation>
        <location evidence="13">Cell membrane</location>
        <topology evidence="13">Single-pass membrane protein</topology>
    </subcellularLocation>
    <subcellularLocation>
        <location evidence="12">Endomembrane system</location>
        <topology evidence="12">Single-pass membrane protein</topology>
    </subcellularLocation>
</comment>
<dbReference type="HAMAP" id="MF_01398">
    <property type="entry name" value="ATP_synth_b_bprime"/>
    <property type="match status" value="1"/>
</dbReference>
<dbReference type="RefSeq" id="WP_188408604.1">
    <property type="nucleotide sequence ID" value="NZ_BMCP01000001.1"/>
</dbReference>
<sequence length="161" mass="17393">MANTPELWVAIGFIVFVAVLLGLGVHKKVASMLDTRAERIAQELEEAKRLREDAHKLLAEYQRKRRQAEEEAEAIVTAAKVEAERLAKEAKAKAEEYVARRTKSAEEKISQAEAQAVAEVKAAAADAAVAAAGRIFTGSVKGKVASDLLDNGIAEVRAKLN</sequence>
<protein>
    <recommendedName>
        <fullName evidence="13">ATP synthase subunit b</fullName>
    </recommendedName>
    <alternativeName>
        <fullName evidence="13">ATP synthase F(0) sector subunit b</fullName>
    </alternativeName>
    <alternativeName>
        <fullName evidence="13">ATPase subunit I</fullName>
    </alternativeName>
    <alternativeName>
        <fullName evidence="13">F-type ATPase subunit b</fullName>
        <shortName evidence="13">F-ATPase subunit b</shortName>
    </alternativeName>
</protein>
<evidence type="ECO:0000256" key="9">
    <source>
        <dbReference type="ARBA" id="ARBA00023310"/>
    </source>
</evidence>
<keyword evidence="13" id="KW-1003">Cell membrane</keyword>
<evidence type="ECO:0000256" key="11">
    <source>
        <dbReference type="ARBA" id="ARBA00025614"/>
    </source>
</evidence>
<evidence type="ECO:0000256" key="4">
    <source>
        <dbReference type="ARBA" id="ARBA00022692"/>
    </source>
</evidence>
<reference evidence="16" key="1">
    <citation type="journal article" date="2014" name="Int. J. Syst. Evol. Microbiol.">
        <title>Complete genome sequence of Corynebacterium casei LMG S-19264T (=DSM 44701T), isolated from a smear-ripened cheese.</title>
        <authorList>
            <consortium name="US DOE Joint Genome Institute (JGI-PGF)"/>
            <person name="Walter F."/>
            <person name="Albersmeier A."/>
            <person name="Kalinowski J."/>
            <person name="Ruckert C."/>
        </authorList>
    </citation>
    <scope>NUCLEOTIDE SEQUENCE</scope>
    <source>
        <strain evidence="16">CCM 7684</strain>
    </source>
</reference>
<feature type="transmembrane region" description="Helical" evidence="13">
    <location>
        <begin position="6"/>
        <end position="26"/>
    </location>
</feature>
<dbReference type="InterPro" id="IPR050059">
    <property type="entry name" value="ATP_synthase_B_chain"/>
</dbReference>
<feature type="coiled-coil region" evidence="15">
    <location>
        <begin position="30"/>
        <end position="107"/>
    </location>
</feature>
<keyword evidence="15" id="KW-0175">Coiled coil</keyword>
<evidence type="ECO:0000256" key="13">
    <source>
        <dbReference type="HAMAP-Rule" id="MF_01398"/>
    </source>
</evidence>
<dbReference type="GO" id="GO:0005886">
    <property type="term" value="C:plasma membrane"/>
    <property type="evidence" value="ECO:0007669"/>
    <property type="project" value="UniProtKB-SubCell"/>
</dbReference>
<evidence type="ECO:0000256" key="14">
    <source>
        <dbReference type="RuleBase" id="RU003848"/>
    </source>
</evidence>
<comment type="similarity">
    <text evidence="1 13 14">Belongs to the ATPase B chain family.</text>
</comment>
<proteinExistence type="inferred from homology"/>
<dbReference type="GO" id="GO:0046961">
    <property type="term" value="F:proton-transporting ATPase activity, rotational mechanism"/>
    <property type="evidence" value="ECO:0007669"/>
    <property type="project" value="TreeGrafter"/>
</dbReference>
<evidence type="ECO:0000313" key="17">
    <source>
        <dbReference type="Proteomes" id="UP000602745"/>
    </source>
</evidence>
<evidence type="ECO:0000256" key="8">
    <source>
        <dbReference type="ARBA" id="ARBA00023136"/>
    </source>
</evidence>